<dbReference type="AlphaFoldDB" id="A0A2D2PZC4"/>
<proteinExistence type="predicted"/>
<gene>
    <name evidence="2" type="ORF">BRW62_01345</name>
</gene>
<sequence length="69" mass="7376">MDVKPSVQSLTEQDVIQRQAVSQLLRARLRATAGVTISDAPLPMATPNPMGLSPLKLPTHSNNDQTPAT</sequence>
<evidence type="ECO:0000313" key="3">
    <source>
        <dbReference type="Proteomes" id="UP000231057"/>
    </source>
</evidence>
<evidence type="ECO:0000256" key="1">
    <source>
        <dbReference type="SAM" id="MobiDB-lite"/>
    </source>
</evidence>
<organism evidence="2 3">
    <name type="scientific">Parathermosynechococcus lividus PCC 6715</name>
    <dbReference type="NCBI Taxonomy" id="1917166"/>
    <lineage>
        <taxon>Bacteria</taxon>
        <taxon>Bacillati</taxon>
        <taxon>Cyanobacteriota</taxon>
        <taxon>Cyanophyceae</taxon>
        <taxon>Acaryochloridales</taxon>
        <taxon>Thermosynechococcaceae</taxon>
        <taxon>Parathermosynechococcus</taxon>
    </lineage>
</organism>
<dbReference type="KEGG" id="slw:BRW62_01345"/>
<protein>
    <submittedName>
        <fullName evidence="2">Uncharacterized protein</fullName>
    </submittedName>
</protein>
<feature type="compositionally biased region" description="Polar residues" evidence="1">
    <location>
        <begin position="59"/>
        <end position="69"/>
    </location>
</feature>
<reference evidence="2 3" key="1">
    <citation type="submission" date="2016-11" db="EMBL/GenBank/DDBJ databases">
        <title>Complete genome sequence of thermophilic cyanobacteria strain Synechococcus sp. PCC6715.</title>
        <authorList>
            <person name="Tang J."/>
            <person name="Daroch M."/>
            <person name="Liang Y."/>
            <person name="Jiang D."/>
            <person name="Shah M."/>
        </authorList>
    </citation>
    <scope>NUCLEOTIDE SEQUENCE [LARGE SCALE GENOMIC DNA]</scope>
    <source>
        <strain evidence="2 3">PCC 6715</strain>
    </source>
</reference>
<dbReference type="Proteomes" id="UP000231057">
    <property type="component" value="Chromosome"/>
</dbReference>
<feature type="region of interest" description="Disordered" evidence="1">
    <location>
        <begin position="39"/>
        <end position="69"/>
    </location>
</feature>
<accession>A0A2D2PZC4</accession>
<keyword evidence="3" id="KW-1185">Reference proteome</keyword>
<dbReference type="EMBL" id="CP018092">
    <property type="protein sequence ID" value="ATS17609.1"/>
    <property type="molecule type" value="Genomic_DNA"/>
</dbReference>
<evidence type="ECO:0000313" key="2">
    <source>
        <dbReference type="EMBL" id="ATS17609.1"/>
    </source>
</evidence>
<reference evidence="3" key="2">
    <citation type="journal article" date="2022" name="Front. Microbiol.">
        <title>Comparative Genomic Analysis Revealed Distinct Molecular Components and Organization of CO2-Concentrating Mechanism in Thermophilic Cyanobacteria.</title>
        <authorList>
            <person name="Tang J."/>
            <person name="Zhou H."/>
            <person name="Yao D."/>
            <person name="Riaz S."/>
            <person name="You D."/>
            <person name="Klepacz-Smolka A."/>
            <person name="Daroch M."/>
        </authorList>
    </citation>
    <scope>NUCLEOTIDE SEQUENCE [LARGE SCALE GENOMIC DNA]</scope>
    <source>
        <strain evidence="3">PCC 6715</strain>
    </source>
</reference>
<name>A0A2D2PZC4_PARLV</name>